<keyword evidence="13" id="KW-1185">Reference proteome</keyword>
<feature type="domain" description="EF-hand" evidence="11">
    <location>
        <begin position="293"/>
        <end position="328"/>
    </location>
</feature>
<keyword evidence="2" id="KW-0723">Serine/threonine-protein kinase</keyword>
<dbReference type="PROSITE" id="PS50011">
    <property type="entry name" value="PROTEIN_KINASE_DOM"/>
    <property type="match status" value="1"/>
</dbReference>
<evidence type="ECO:0000256" key="8">
    <source>
        <dbReference type="ARBA" id="ARBA00024334"/>
    </source>
</evidence>
<dbReference type="Gene3D" id="1.10.510.10">
    <property type="entry name" value="Transferase(Phosphotransferase) domain 1"/>
    <property type="match status" value="1"/>
</dbReference>
<feature type="compositionally biased region" description="Acidic residues" evidence="9">
    <location>
        <begin position="458"/>
        <end position="467"/>
    </location>
</feature>
<keyword evidence="5" id="KW-0418">Kinase</keyword>
<dbReference type="InterPro" id="IPR000719">
    <property type="entry name" value="Prot_kinase_dom"/>
</dbReference>
<evidence type="ECO:0008006" key="14">
    <source>
        <dbReference type="Google" id="ProtNLM"/>
    </source>
</evidence>
<sequence length="476" mass="54811">MCVLQLYDVYEDRNYLYLVTNYCGGGTLDDHMSKKRDLREIDVAQIMKQVLEGVQFLHGNYIAHLDLKPSNIMFANKNKDSPVQLVDFGVSHGVPRLTKRKGLVGTVHFIAPEVINGQYDAAADIWSCGIILYFMLKEGLGPWFPANHVVSQDVKDLIARMLNKHVKDRITVREALDHDWFKSASDKTLDHTIHDALTKFSNQCKFRVLISQILAHKLPNSEFKKLETWFKNADENNDNKLSLLEFKKVMHSYKLGYTEVELERMFEAVDLDHSNEIDFQELLTAFAFQRMIATDERLYETFRELDKDNDGFITKKELQEKILELENDEAKNEKALKLLGLDDSNTSKSRKTPHLQVTRLDTAVDWADIDLDGKINYEEFLAALHPDFSEPNVRRPDTPSKSATESDYLHINWISHSNVTEISQKRLHDSETETEVETEVESDEEIAVDEEERKSDGEIETASENEDLVPGMFSLF</sequence>
<dbReference type="PROSITE" id="PS50222">
    <property type="entry name" value="EF_HAND_2"/>
    <property type="match status" value="4"/>
</dbReference>
<dbReference type="Pfam" id="PF00069">
    <property type="entry name" value="Pkinase"/>
    <property type="match status" value="1"/>
</dbReference>
<comment type="caution">
    <text evidence="12">The sequence shown here is derived from an EMBL/GenBank/DDBJ whole genome shotgun (WGS) entry which is preliminary data.</text>
</comment>
<dbReference type="GO" id="GO:0005524">
    <property type="term" value="F:ATP binding"/>
    <property type="evidence" value="ECO:0007669"/>
    <property type="project" value="UniProtKB-KW"/>
</dbReference>
<feature type="domain" description="Protein kinase" evidence="10">
    <location>
        <begin position="1"/>
        <end position="181"/>
    </location>
</feature>
<dbReference type="EMBL" id="ASPP01006696">
    <property type="protein sequence ID" value="ETO28393.1"/>
    <property type="molecule type" value="Genomic_DNA"/>
</dbReference>
<protein>
    <recommendedName>
        <fullName evidence="14">Calcium-dependent protein kinase</fullName>
    </recommendedName>
</protein>
<dbReference type="Pfam" id="PF13499">
    <property type="entry name" value="EF-hand_7"/>
    <property type="match status" value="2"/>
</dbReference>
<name>X6NR75_RETFI</name>
<dbReference type="CDD" id="cd00051">
    <property type="entry name" value="EFh"/>
    <property type="match status" value="3"/>
</dbReference>
<dbReference type="InterPro" id="IPR050205">
    <property type="entry name" value="CDPK_Ser/Thr_kinases"/>
</dbReference>
<evidence type="ECO:0000313" key="12">
    <source>
        <dbReference type="EMBL" id="ETO28393.1"/>
    </source>
</evidence>
<dbReference type="GO" id="GO:0005509">
    <property type="term" value="F:calcium ion binding"/>
    <property type="evidence" value="ECO:0007669"/>
    <property type="project" value="InterPro"/>
</dbReference>
<organism evidence="12 13">
    <name type="scientific">Reticulomyxa filosa</name>
    <dbReference type="NCBI Taxonomy" id="46433"/>
    <lineage>
        <taxon>Eukaryota</taxon>
        <taxon>Sar</taxon>
        <taxon>Rhizaria</taxon>
        <taxon>Retaria</taxon>
        <taxon>Foraminifera</taxon>
        <taxon>Monothalamids</taxon>
        <taxon>Reticulomyxidae</taxon>
        <taxon>Reticulomyxa</taxon>
    </lineage>
</organism>
<dbReference type="InterPro" id="IPR008271">
    <property type="entry name" value="Ser/Thr_kinase_AS"/>
</dbReference>
<comment type="similarity">
    <text evidence="8">Belongs to the protein kinase superfamily. Ser/Thr protein kinase family. CDPK subfamily.</text>
</comment>
<evidence type="ECO:0000256" key="2">
    <source>
        <dbReference type="ARBA" id="ARBA00022527"/>
    </source>
</evidence>
<keyword evidence="7" id="KW-0067">ATP-binding</keyword>
<dbReference type="InterPro" id="IPR011009">
    <property type="entry name" value="Kinase-like_dom_sf"/>
</dbReference>
<dbReference type="SMART" id="SM00054">
    <property type="entry name" value="EFh"/>
    <property type="match status" value="4"/>
</dbReference>
<feature type="region of interest" description="Disordered" evidence="9">
    <location>
        <begin position="425"/>
        <end position="476"/>
    </location>
</feature>
<evidence type="ECO:0000256" key="3">
    <source>
        <dbReference type="ARBA" id="ARBA00022679"/>
    </source>
</evidence>
<evidence type="ECO:0000256" key="6">
    <source>
        <dbReference type="ARBA" id="ARBA00022837"/>
    </source>
</evidence>
<dbReference type="SMART" id="SM00220">
    <property type="entry name" value="S_TKc"/>
    <property type="match status" value="1"/>
</dbReference>
<dbReference type="PROSITE" id="PS00108">
    <property type="entry name" value="PROTEIN_KINASE_ST"/>
    <property type="match status" value="1"/>
</dbReference>
<feature type="compositionally biased region" description="Acidic residues" evidence="9">
    <location>
        <begin position="432"/>
        <end position="450"/>
    </location>
</feature>
<accession>X6NR75</accession>
<dbReference type="PROSITE" id="PS00018">
    <property type="entry name" value="EF_HAND_1"/>
    <property type="match status" value="3"/>
</dbReference>
<dbReference type="PANTHER" id="PTHR24349">
    <property type="entry name" value="SERINE/THREONINE-PROTEIN KINASE"/>
    <property type="match status" value="1"/>
</dbReference>
<dbReference type="InterPro" id="IPR018247">
    <property type="entry name" value="EF_Hand_1_Ca_BS"/>
</dbReference>
<evidence type="ECO:0000256" key="1">
    <source>
        <dbReference type="ARBA" id="ARBA00001946"/>
    </source>
</evidence>
<keyword evidence="3" id="KW-0808">Transferase</keyword>
<dbReference type="InterPro" id="IPR002048">
    <property type="entry name" value="EF_hand_dom"/>
</dbReference>
<evidence type="ECO:0000259" key="10">
    <source>
        <dbReference type="PROSITE" id="PS50011"/>
    </source>
</evidence>
<evidence type="ECO:0000259" key="11">
    <source>
        <dbReference type="PROSITE" id="PS50222"/>
    </source>
</evidence>
<gene>
    <name evidence="12" type="ORF">RFI_08748</name>
</gene>
<reference evidence="12 13" key="1">
    <citation type="journal article" date="2013" name="Curr. Biol.">
        <title>The Genome of the Foraminiferan Reticulomyxa filosa.</title>
        <authorList>
            <person name="Glockner G."/>
            <person name="Hulsmann N."/>
            <person name="Schleicher M."/>
            <person name="Noegel A.A."/>
            <person name="Eichinger L."/>
            <person name="Gallinger C."/>
            <person name="Pawlowski J."/>
            <person name="Sierra R."/>
            <person name="Euteneuer U."/>
            <person name="Pillet L."/>
            <person name="Moustafa A."/>
            <person name="Platzer M."/>
            <person name="Groth M."/>
            <person name="Szafranski K."/>
            <person name="Schliwa M."/>
        </authorList>
    </citation>
    <scope>NUCLEOTIDE SEQUENCE [LARGE SCALE GENOMIC DNA]</scope>
</reference>
<dbReference type="SUPFAM" id="SSF56112">
    <property type="entry name" value="Protein kinase-like (PK-like)"/>
    <property type="match status" value="1"/>
</dbReference>
<evidence type="ECO:0000256" key="5">
    <source>
        <dbReference type="ARBA" id="ARBA00022777"/>
    </source>
</evidence>
<feature type="domain" description="EF-hand" evidence="11">
    <location>
        <begin position="257"/>
        <end position="292"/>
    </location>
</feature>
<proteinExistence type="inferred from homology"/>
<dbReference type="AlphaFoldDB" id="X6NR75"/>
<feature type="domain" description="EF-hand" evidence="11">
    <location>
        <begin position="221"/>
        <end position="256"/>
    </location>
</feature>
<dbReference type="InterPro" id="IPR011992">
    <property type="entry name" value="EF-hand-dom_pair"/>
</dbReference>
<dbReference type="SUPFAM" id="SSF47473">
    <property type="entry name" value="EF-hand"/>
    <property type="match status" value="1"/>
</dbReference>
<dbReference type="OMA" id="MEGEDDC"/>
<evidence type="ECO:0000256" key="9">
    <source>
        <dbReference type="SAM" id="MobiDB-lite"/>
    </source>
</evidence>
<dbReference type="OrthoDB" id="4062651at2759"/>
<feature type="domain" description="EF-hand" evidence="11">
    <location>
        <begin position="355"/>
        <end position="390"/>
    </location>
</feature>
<dbReference type="Proteomes" id="UP000023152">
    <property type="component" value="Unassembled WGS sequence"/>
</dbReference>
<evidence type="ECO:0000313" key="13">
    <source>
        <dbReference type="Proteomes" id="UP000023152"/>
    </source>
</evidence>
<evidence type="ECO:0000256" key="7">
    <source>
        <dbReference type="ARBA" id="ARBA00022840"/>
    </source>
</evidence>
<dbReference type="GO" id="GO:0004674">
    <property type="term" value="F:protein serine/threonine kinase activity"/>
    <property type="evidence" value="ECO:0007669"/>
    <property type="project" value="UniProtKB-KW"/>
</dbReference>
<keyword evidence="4" id="KW-0547">Nucleotide-binding</keyword>
<keyword evidence="6" id="KW-0106">Calcium</keyword>
<comment type="cofactor">
    <cofactor evidence="1">
        <name>Mg(2+)</name>
        <dbReference type="ChEBI" id="CHEBI:18420"/>
    </cofactor>
</comment>
<evidence type="ECO:0000256" key="4">
    <source>
        <dbReference type="ARBA" id="ARBA00022741"/>
    </source>
</evidence>
<dbReference type="Gene3D" id="1.10.238.10">
    <property type="entry name" value="EF-hand"/>
    <property type="match status" value="1"/>
</dbReference>